<name>A0ABW5CSK9_9HYPH</name>
<feature type="transmembrane region" description="Helical" evidence="8">
    <location>
        <begin position="261"/>
        <end position="286"/>
    </location>
</feature>
<feature type="transmembrane region" description="Helical" evidence="8">
    <location>
        <begin position="20"/>
        <end position="41"/>
    </location>
</feature>
<feature type="domain" description="ABC transmembrane type-1" evidence="9">
    <location>
        <begin position="77"/>
        <end position="282"/>
    </location>
</feature>
<feature type="transmembrane region" description="Helical" evidence="8">
    <location>
        <begin position="114"/>
        <end position="138"/>
    </location>
</feature>
<dbReference type="SUPFAM" id="SSF161098">
    <property type="entry name" value="MetI-like"/>
    <property type="match status" value="1"/>
</dbReference>
<dbReference type="PANTHER" id="PTHR42929">
    <property type="entry name" value="INNER MEMBRANE ABC TRANSPORTER PERMEASE PROTEIN YDCU-RELATED-RELATED"/>
    <property type="match status" value="1"/>
</dbReference>
<evidence type="ECO:0000313" key="10">
    <source>
        <dbReference type="EMBL" id="MFD2239335.1"/>
    </source>
</evidence>
<keyword evidence="4" id="KW-1003">Cell membrane</keyword>
<dbReference type="PANTHER" id="PTHR42929:SF5">
    <property type="entry name" value="ABC TRANSPORTER PERMEASE PROTEIN"/>
    <property type="match status" value="1"/>
</dbReference>
<keyword evidence="11" id="KW-1185">Reference proteome</keyword>
<reference evidence="11" key="1">
    <citation type="journal article" date="2019" name="Int. J. Syst. Evol. Microbiol.">
        <title>The Global Catalogue of Microorganisms (GCM) 10K type strain sequencing project: providing services to taxonomists for standard genome sequencing and annotation.</title>
        <authorList>
            <consortium name="The Broad Institute Genomics Platform"/>
            <consortium name="The Broad Institute Genome Sequencing Center for Infectious Disease"/>
            <person name="Wu L."/>
            <person name="Ma J."/>
        </authorList>
    </citation>
    <scope>NUCLEOTIDE SEQUENCE [LARGE SCALE GENOMIC DNA]</scope>
    <source>
        <strain evidence="11">ZS-35-S2</strain>
    </source>
</reference>
<evidence type="ECO:0000259" key="9">
    <source>
        <dbReference type="PROSITE" id="PS50928"/>
    </source>
</evidence>
<accession>A0ABW5CSK9</accession>
<comment type="subcellular location">
    <subcellularLocation>
        <location evidence="1 8">Cell membrane</location>
        <topology evidence="1 8">Multi-pass membrane protein</topology>
    </subcellularLocation>
</comment>
<keyword evidence="5 8" id="KW-0812">Transmembrane</keyword>
<keyword evidence="6 8" id="KW-1133">Transmembrane helix</keyword>
<gene>
    <name evidence="10" type="ORF">ACFSKQ_17950</name>
</gene>
<evidence type="ECO:0000256" key="5">
    <source>
        <dbReference type="ARBA" id="ARBA00022692"/>
    </source>
</evidence>
<dbReference type="Pfam" id="PF00528">
    <property type="entry name" value="BPD_transp_1"/>
    <property type="match status" value="1"/>
</dbReference>
<proteinExistence type="inferred from homology"/>
<dbReference type="PROSITE" id="PS50928">
    <property type="entry name" value="ABC_TM1"/>
    <property type="match status" value="1"/>
</dbReference>
<evidence type="ECO:0000256" key="4">
    <source>
        <dbReference type="ARBA" id="ARBA00022475"/>
    </source>
</evidence>
<comment type="caution">
    <text evidence="10">The sequence shown here is derived from an EMBL/GenBank/DDBJ whole genome shotgun (WGS) entry which is preliminary data.</text>
</comment>
<dbReference type="Gene3D" id="1.10.3720.10">
    <property type="entry name" value="MetI-like"/>
    <property type="match status" value="1"/>
</dbReference>
<dbReference type="InterPro" id="IPR035906">
    <property type="entry name" value="MetI-like_sf"/>
</dbReference>
<protein>
    <submittedName>
        <fullName evidence="10">ABC transporter permease</fullName>
    </submittedName>
</protein>
<evidence type="ECO:0000313" key="11">
    <source>
        <dbReference type="Proteomes" id="UP001597371"/>
    </source>
</evidence>
<evidence type="ECO:0000256" key="1">
    <source>
        <dbReference type="ARBA" id="ARBA00004651"/>
    </source>
</evidence>
<dbReference type="InterPro" id="IPR000515">
    <property type="entry name" value="MetI-like"/>
</dbReference>
<evidence type="ECO:0000256" key="3">
    <source>
        <dbReference type="ARBA" id="ARBA00022448"/>
    </source>
</evidence>
<dbReference type="EMBL" id="JBHUIJ010000028">
    <property type="protein sequence ID" value="MFD2239335.1"/>
    <property type="molecule type" value="Genomic_DNA"/>
</dbReference>
<keyword evidence="3 8" id="KW-0813">Transport</keyword>
<organism evidence="10 11">
    <name type="scientific">Aureimonas populi</name>
    <dbReference type="NCBI Taxonomy" id="1701758"/>
    <lineage>
        <taxon>Bacteria</taxon>
        <taxon>Pseudomonadati</taxon>
        <taxon>Pseudomonadota</taxon>
        <taxon>Alphaproteobacteria</taxon>
        <taxon>Hyphomicrobiales</taxon>
        <taxon>Aurantimonadaceae</taxon>
        <taxon>Aureimonas</taxon>
    </lineage>
</organism>
<comment type="similarity">
    <text evidence="2">Belongs to the binding-protein-dependent transport system permease family. CysTW subfamily.</text>
</comment>
<evidence type="ECO:0000256" key="6">
    <source>
        <dbReference type="ARBA" id="ARBA00022989"/>
    </source>
</evidence>
<dbReference type="RefSeq" id="WP_209738141.1">
    <property type="nucleotide sequence ID" value="NZ_CP072611.1"/>
</dbReference>
<feature type="transmembrane region" description="Helical" evidence="8">
    <location>
        <begin position="158"/>
        <end position="181"/>
    </location>
</feature>
<feature type="transmembrane region" description="Helical" evidence="8">
    <location>
        <begin position="81"/>
        <end position="102"/>
    </location>
</feature>
<dbReference type="CDD" id="cd06261">
    <property type="entry name" value="TM_PBP2"/>
    <property type="match status" value="1"/>
</dbReference>
<sequence length="292" mass="31268">MSATVAGKGSSGPSPVLSAAALIGPATFIVSLGIVVPLLILARYSLNEFDPRLLMVEAFSPSNYARFFSDPFYLATFWTTLRVSLICTLACIVLGFPLAYVLARTQSRFKNLMIIAVVVPLFVGNAVRAAGWMTLLGSRGFLSVTLMDLGLTGAPTEIMFSETAVVVGIIAVNLPYMVLTLQSVLEGINRNLEEAAFNLGAGPATMFRRVLWPLALPGIAAGTILTFILAMNAYATPVLLGGPQFRMMAPLVYGQFQLNNWPFAAAVAFILMATTLVLTVVAGMMASQRFRD</sequence>
<dbReference type="Proteomes" id="UP001597371">
    <property type="component" value="Unassembled WGS sequence"/>
</dbReference>
<keyword evidence="7 8" id="KW-0472">Membrane</keyword>
<evidence type="ECO:0000256" key="2">
    <source>
        <dbReference type="ARBA" id="ARBA00007069"/>
    </source>
</evidence>
<evidence type="ECO:0000256" key="7">
    <source>
        <dbReference type="ARBA" id="ARBA00023136"/>
    </source>
</evidence>
<evidence type="ECO:0000256" key="8">
    <source>
        <dbReference type="RuleBase" id="RU363032"/>
    </source>
</evidence>
<feature type="transmembrane region" description="Helical" evidence="8">
    <location>
        <begin position="214"/>
        <end position="241"/>
    </location>
</feature>